<evidence type="ECO:0000313" key="3">
    <source>
        <dbReference type="Proteomes" id="UP001642487"/>
    </source>
</evidence>
<dbReference type="Gene3D" id="2.170.15.10">
    <property type="entry name" value="Proaerolysin, chain A, domain 3"/>
    <property type="match status" value="1"/>
</dbReference>
<dbReference type="Pfam" id="PF07468">
    <property type="entry name" value="Agglutinin"/>
    <property type="match status" value="2"/>
</dbReference>
<evidence type="ECO:0000259" key="1">
    <source>
        <dbReference type="SMART" id="SM00791"/>
    </source>
</evidence>
<sequence>MALQLPKFIGLKSNNYNDKYLRYIHEDSAAHGLHQFSSGVALSGYAKFEVEQAKIGNGLVHIRSVYNNKYWVRRSSSEWWIAANADEPEEDQSKWTCTLFEPIRADGCDCDGGLTIRLRHVQLGHFACLWRVPLPYEACLYAASANHDQSLLDIFPIFDWDSLFILPKHIAFKADNVTGSYLRGKRFQEMNYLTFNGTDISSCAVANEVFATTLGDGTVAIKSLFFDKFWSRGCDNWVVGGSCNSDHNDPNTLFFPTKVGNNVVALRNLGNQLFCKRFTDEGVINGLSAVIPTITPEAQFQVYELVATREIENVEFRLSDGRIYDKKVITVATGVAETRLLQPTVVDVKLAYDDKKVSAWSSTVSMKLDVETSIIKSSIPVIFDDKLAIGPEFSGEYEWGEAKNLTKKVETVHKVLVQPLTKVRVNLVATQASYDVPFSYTQNDTLINGQNITLNMEDGIYKGINLYNFKFETESWKL</sequence>
<accession>A0ABP0ZCJ4</accession>
<dbReference type="SMART" id="SM00791">
    <property type="entry name" value="Agglutinin"/>
    <property type="match status" value="2"/>
</dbReference>
<dbReference type="InterPro" id="IPR053237">
    <property type="entry name" value="Natterin_C"/>
</dbReference>
<dbReference type="SUPFAM" id="SSF50382">
    <property type="entry name" value="Agglutinin"/>
    <property type="match status" value="2"/>
</dbReference>
<keyword evidence="3" id="KW-1185">Reference proteome</keyword>
<protein>
    <recommendedName>
        <fullName evidence="1">Agglutinin domain-containing protein</fullName>
    </recommendedName>
</protein>
<proteinExistence type="predicted"/>
<feature type="domain" description="Agglutinin" evidence="1">
    <location>
        <begin position="164"/>
        <end position="304"/>
    </location>
</feature>
<dbReference type="EMBL" id="OZ021743">
    <property type="protein sequence ID" value="CAK9328580.1"/>
    <property type="molecule type" value="Genomic_DNA"/>
</dbReference>
<evidence type="ECO:0000313" key="2">
    <source>
        <dbReference type="EMBL" id="CAK9328580.1"/>
    </source>
</evidence>
<dbReference type="Gene3D" id="2.80.10.50">
    <property type="match status" value="2"/>
</dbReference>
<dbReference type="CDD" id="cd20216">
    <property type="entry name" value="PFM_HFR-2-like"/>
    <property type="match status" value="1"/>
</dbReference>
<dbReference type="PANTHER" id="PTHR39244">
    <property type="entry name" value="NATTERIN-4"/>
    <property type="match status" value="1"/>
</dbReference>
<dbReference type="InterPro" id="IPR036242">
    <property type="entry name" value="Agglutinin_dom_sf"/>
</dbReference>
<reference evidence="2 3" key="1">
    <citation type="submission" date="2024-03" db="EMBL/GenBank/DDBJ databases">
        <authorList>
            <person name="Gkanogiannis A."/>
            <person name="Becerra Lopez-Lavalle L."/>
        </authorList>
    </citation>
    <scope>NUCLEOTIDE SEQUENCE [LARGE SCALE GENOMIC DNA]</scope>
</reference>
<dbReference type="CDD" id="cd00257">
    <property type="entry name" value="beta-trefoil_FSCN-like"/>
    <property type="match status" value="1"/>
</dbReference>
<dbReference type="PANTHER" id="PTHR39244:SF5">
    <property type="entry name" value="NATTERIN-3-LIKE"/>
    <property type="match status" value="1"/>
</dbReference>
<feature type="domain" description="Agglutinin" evidence="1">
    <location>
        <begin position="3"/>
        <end position="159"/>
    </location>
</feature>
<gene>
    <name evidence="2" type="ORF">CITCOLO1_LOCUS21000</name>
</gene>
<dbReference type="Proteomes" id="UP001642487">
    <property type="component" value="Chromosome 9"/>
</dbReference>
<name>A0ABP0ZCJ4_9ROSI</name>
<dbReference type="InterPro" id="IPR008998">
    <property type="entry name" value="Agglutinin"/>
</dbReference>
<dbReference type="SUPFAM" id="SSF56973">
    <property type="entry name" value="Aerolisin/ETX pore-forming domain"/>
    <property type="match status" value="1"/>
</dbReference>
<organism evidence="2 3">
    <name type="scientific">Citrullus colocynthis</name>
    <name type="common">colocynth</name>
    <dbReference type="NCBI Taxonomy" id="252529"/>
    <lineage>
        <taxon>Eukaryota</taxon>
        <taxon>Viridiplantae</taxon>
        <taxon>Streptophyta</taxon>
        <taxon>Embryophyta</taxon>
        <taxon>Tracheophyta</taxon>
        <taxon>Spermatophyta</taxon>
        <taxon>Magnoliopsida</taxon>
        <taxon>eudicotyledons</taxon>
        <taxon>Gunneridae</taxon>
        <taxon>Pentapetalae</taxon>
        <taxon>rosids</taxon>
        <taxon>fabids</taxon>
        <taxon>Cucurbitales</taxon>
        <taxon>Cucurbitaceae</taxon>
        <taxon>Benincaseae</taxon>
        <taxon>Citrullus</taxon>
    </lineage>
</organism>